<dbReference type="InterPro" id="IPR038332">
    <property type="entry name" value="PPE_sf"/>
</dbReference>
<dbReference type="RefSeq" id="WP_130348602.1">
    <property type="nucleotide sequence ID" value="NZ_SGWQ01000017.1"/>
</dbReference>
<dbReference type="SUPFAM" id="SSF140459">
    <property type="entry name" value="PE/PPE dimer-like"/>
    <property type="match status" value="1"/>
</dbReference>
<comment type="caution">
    <text evidence="2">The sequence shown here is derived from an EMBL/GenBank/DDBJ whole genome shotgun (WGS) entry which is preliminary data.</text>
</comment>
<feature type="compositionally biased region" description="Low complexity" evidence="1">
    <location>
        <begin position="244"/>
        <end position="257"/>
    </location>
</feature>
<name>A0A4Q7KBP0_9PSEU</name>
<feature type="region of interest" description="Disordered" evidence="1">
    <location>
        <begin position="216"/>
        <end position="357"/>
    </location>
</feature>
<sequence length="403" mass="42648">MSEDEYTHQRQMNAEILASGGTANEARWWSTTAWWEERKQLSKGVEFRDDAPVPESAYQGYEHGRLKDMVTENLSAGQVGDVSESWSKLANAMARFSDRLREQINRADAVWQGEAAEQARTYTTSMATWSDETGRGAQLVSHQVSMQGDAASAAHNKMPEPVPFDLRTQLESWPQNPQNLNAQVLQTLQQQQASQDAKREAVVVMTDYDQRLQTAAARQPLFTPPPRLASSGKASPTPEISQYGGTPLVGGTPVGTTSAAGFAPGDPAAMPPGTSTGGSPGSAGSSDGSGSRGRDALAGGPQVGSGRTNPSMPFHSGGSGVPAAGGMAGHGRAGMSPGLFGAPGMGGRRGDDDTEHSNSYIVDEWDEKEYWYGDLPRPVTPVIGSDVTAPPPADANQESSEQS</sequence>
<reference evidence="2 3" key="1">
    <citation type="submission" date="2019-02" db="EMBL/GenBank/DDBJ databases">
        <title>Genomic Encyclopedia of Type Strains, Phase IV (KMG-IV): sequencing the most valuable type-strain genomes for metagenomic binning, comparative biology and taxonomic classification.</title>
        <authorList>
            <person name="Goeker M."/>
        </authorList>
    </citation>
    <scope>NUCLEOTIDE SEQUENCE [LARGE SCALE GENOMIC DNA]</scope>
    <source>
        <strain evidence="2 3">DSM 101727</strain>
    </source>
</reference>
<evidence type="ECO:0008006" key="4">
    <source>
        <dbReference type="Google" id="ProtNLM"/>
    </source>
</evidence>
<evidence type="ECO:0000313" key="2">
    <source>
        <dbReference type="EMBL" id="RZS30378.1"/>
    </source>
</evidence>
<keyword evidence="3" id="KW-1185">Reference proteome</keyword>
<dbReference type="Gene3D" id="1.20.1260.20">
    <property type="entry name" value="PPE superfamily"/>
    <property type="match status" value="1"/>
</dbReference>
<proteinExistence type="predicted"/>
<gene>
    <name evidence="2" type="ORF">EV193_11776</name>
</gene>
<evidence type="ECO:0000313" key="3">
    <source>
        <dbReference type="Proteomes" id="UP000294257"/>
    </source>
</evidence>
<feature type="region of interest" description="Disordered" evidence="1">
    <location>
        <begin position="382"/>
        <end position="403"/>
    </location>
</feature>
<accession>A0A4Q7KBP0</accession>
<protein>
    <recommendedName>
        <fullName evidence="4">PPE family protein</fullName>
    </recommendedName>
</protein>
<dbReference type="AlphaFoldDB" id="A0A4Q7KBP0"/>
<evidence type="ECO:0000256" key="1">
    <source>
        <dbReference type="SAM" id="MobiDB-lite"/>
    </source>
</evidence>
<dbReference type="OrthoDB" id="3691371at2"/>
<organism evidence="2 3">
    <name type="scientific">Herbihabitans rhizosphaerae</name>
    <dbReference type="NCBI Taxonomy" id="1872711"/>
    <lineage>
        <taxon>Bacteria</taxon>
        <taxon>Bacillati</taxon>
        <taxon>Actinomycetota</taxon>
        <taxon>Actinomycetes</taxon>
        <taxon>Pseudonocardiales</taxon>
        <taxon>Pseudonocardiaceae</taxon>
        <taxon>Herbihabitans</taxon>
    </lineage>
</organism>
<dbReference type="Proteomes" id="UP000294257">
    <property type="component" value="Unassembled WGS sequence"/>
</dbReference>
<dbReference type="EMBL" id="SGWQ01000017">
    <property type="protein sequence ID" value="RZS30378.1"/>
    <property type="molecule type" value="Genomic_DNA"/>
</dbReference>